<feature type="transmembrane region" description="Helical" evidence="7">
    <location>
        <begin position="75"/>
        <end position="91"/>
    </location>
</feature>
<sequence length="316" mass="33714">MLTYLIGLSATLALTLLSGPFVIKKLRELKFGQNVRSDGPESHLVKQGIPSMGGIMFLSSASIVALIASGFDADVMLMVLTMLLFGGIGFADDYLKIKKKSSDGLSARQKMALLIGFGLLVALLYNALSGGRTDLRIPFAGTGIDIGVFFIPFIVLLFASVTNAVNLTDGIDGLSSSVTIVVVLFYMAIGYRTGMSDATLFGACLTGGLLGFLNFNRYPAKVFMGDTGSLALGGAVGILAIFTGNELILILVGIIYVVETLSVAIQVIYFKKTGKRFFRMAPLHHHFEKLGWKENKVVAVFTSITAVAAILSYILA</sequence>
<keyword evidence="7" id="KW-0479">Metal-binding</keyword>
<keyword evidence="7" id="KW-0131">Cell cycle</keyword>
<gene>
    <name evidence="7" type="primary">mraY</name>
    <name evidence="9" type="ORF">J2Z34_001070</name>
</gene>
<dbReference type="HAMAP" id="MF_00038">
    <property type="entry name" value="MraY"/>
    <property type="match status" value="1"/>
</dbReference>
<evidence type="ECO:0000256" key="4">
    <source>
        <dbReference type="ARBA" id="ARBA00022692"/>
    </source>
</evidence>
<name>A0ABS4G223_9CLOT</name>
<keyword evidence="10" id="KW-1185">Reference proteome</keyword>
<keyword evidence="3 7" id="KW-0808">Transferase</keyword>
<dbReference type="InterPro" id="IPR003524">
    <property type="entry name" value="PNAcMuramoyl-5peptid_Trfase"/>
</dbReference>
<comment type="catalytic activity">
    <reaction evidence="7">
        <text>UDP-N-acetyl-alpha-D-muramoyl-L-alanyl-gamma-D-glutamyl-meso-2,6-diaminopimeloyl-D-alanyl-D-alanine + di-trans,octa-cis-undecaprenyl phosphate = di-trans,octa-cis-undecaprenyl diphospho-N-acetyl-alpha-D-muramoyl-L-alanyl-D-glutamyl-meso-2,6-diaminopimeloyl-D-alanyl-D-alanine + UMP</text>
        <dbReference type="Rhea" id="RHEA:28386"/>
        <dbReference type="ChEBI" id="CHEBI:57865"/>
        <dbReference type="ChEBI" id="CHEBI:60392"/>
        <dbReference type="ChEBI" id="CHEBI:61386"/>
        <dbReference type="ChEBI" id="CHEBI:61387"/>
        <dbReference type="EC" id="2.7.8.13"/>
    </reaction>
</comment>
<comment type="cofactor">
    <cofactor evidence="7">
        <name>Mg(2+)</name>
        <dbReference type="ChEBI" id="CHEBI:18420"/>
    </cofactor>
</comment>
<dbReference type="Pfam" id="PF10555">
    <property type="entry name" value="MraY_sig1"/>
    <property type="match status" value="1"/>
</dbReference>
<comment type="caution">
    <text evidence="9">The sequence shown here is derived from an EMBL/GenBank/DDBJ whole genome shotgun (WGS) entry which is preliminary data.</text>
</comment>
<dbReference type="PROSITE" id="PS01348">
    <property type="entry name" value="MRAY_2"/>
    <property type="match status" value="1"/>
</dbReference>
<feature type="transmembrane region" description="Helical" evidence="7">
    <location>
        <begin position="198"/>
        <end position="215"/>
    </location>
</feature>
<evidence type="ECO:0000256" key="6">
    <source>
        <dbReference type="ARBA" id="ARBA00023136"/>
    </source>
</evidence>
<dbReference type="EMBL" id="JAGGKC010000006">
    <property type="protein sequence ID" value="MBP1918594.1"/>
    <property type="molecule type" value="Genomic_DNA"/>
</dbReference>
<evidence type="ECO:0000313" key="10">
    <source>
        <dbReference type="Proteomes" id="UP001519271"/>
    </source>
</evidence>
<comment type="function">
    <text evidence="7">Catalyzes the initial step of the lipid cycle reactions in the biosynthesis of the cell wall peptidoglycan: transfers peptidoglycan precursor phospho-MurNAc-pentapeptide from UDP-MurNAc-pentapeptide onto the lipid carrier undecaprenyl phosphate, yielding undecaprenyl-pyrophosphoryl-MurNAc-pentapeptide, known as lipid I.</text>
</comment>
<feature type="transmembrane region" description="Helical" evidence="7">
    <location>
        <begin position="44"/>
        <end position="69"/>
    </location>
</feature>
<dbReference type="InterPro" id="IPR018480">
    <property type="entry name" value="PNAcMuramoyl-5peptid_Trfase_CS"/>
</dbReference>
<evidence type="ECO:0000256" key="5">
    <source>
        <dbReference type="ARBA" id="ARBA00022989"/>
    </source>
</evidence>
<keyword evidence="7" id="KW-0460">Magnesium</keyword>
<dbReference type="NCBIfam" id="TIGR00445">
    <property type="entry name" value="mraY"/>
    <property type="match status" value="1"/>
</dbReference>
<evidence type="ECO:0000256" key="8">
    <source>
        <dbReference type="NCBIfam" id="TIGR00445"/>
    </source>
</evidence>
<dbReference type="RefSeq" id="WP_245250522.1">
    <property type="nucleotide sequence ID" value="NZ_JAGGKC010000006.1"/>
</dbReference>
<feature type="transmembrane region" description="Helical" evidence="7">
    <location>
        <begin position="173"/>
        <end position="192"/>
    </location>
</feature>
<keyword evidence="7" id="KW-0132">Cell division</keyword>
<feature type="transmembrane region" description="Helical" evidence="7">
    <location>
        <begin position="222"/>
        <end position="242"/>
    </location>
</feature>
<dbReference type="Proteomes" id="UP001519271">
    <property type="component" value="Unassembled WGS sequence"/>
</dbReference>
<evidence type="ECO:0000256" key="1">
    <source>
        <dbReference type="ARBA" id="ARBA00004141"/>
    </source>
</evidence>
<evidence type="ECO:0000313" key="9">
    <source>
        <dbReference type="EMBL" id="MBP1918594.1"/>
    </source>
</evidence>
<dbReference type="GO" id="GO:0016740">
    <property type="term" value="F:transferase activity"/>
    <property type="evidence" value="ECO:0007669"/>
    <property type="project" value="UniProtKB-KW"/>
</dbReference>
<dbReference type="InterPro" id="IPR000715">
    <property type="entry name" value="Glycosyl_transferase_4"/>
</dbReference>
<feature type="transmembrane region" description="Helical" evidence="7">
    <location>
        <begin position="248"/>
        <end position="270"/>
    </location>
</feature>
<feature type="transmembrane region" description="Helical" evidence="7">
    <location>
        <begin position="297"/>
        <end position="315"/>
    </location>
</feature>
<dbReference type="EC" id="2.7.8.13" evidence="7 8"/>
<reference evidence="9 10" key="1">
    <citation type="submission" date="2021-03" db="EMBL/GenBank/DDBJ databases">
        <title>Genomic Encyclopedia of Type Strains, Phase IV (KMG-IV): sequencing the most valuable type-strain genomes for metagenomic binning, comparative biology and taxonomic classification.</title>
        <authorList>
            <person name="Goeker M."/>
        </authorList>
    </citation>
    <scope>NUCLEOTIDE SEQUENCE [LARGE SCALE GENOMIC DNA]</scope>
    <source>
        <strain evidence="9 10">DSM 6139</strain>
    </source>
</reference>
<evidence type="ECO:0000256" key="3">
    <source>
        <dbReference type="ARBA" id="ARBA00022679"/>
    </source>
</evidence>
<evidence type="ECO:0000256" key="7">
    <source>
        <dbReference type="HAMAP-Rule" id="MF_00038"/>
    </source>
</evidence>
<accession>A0ABS4G223</accession>
<comment type="subcellular location">
    <subcellularLocation>
        <location evidence="7">Cell membrane</location>
        <topology evidence="7">Multi-pass membrane protein</topology>
    </subcellularLocation>
    <subcellularLocation>
        <location evidence="1">Membrane</location>
        <topology evidence="1">Multi-pass membrane protein</topology>
    </subcellularLocation>
</comment>
<keyword evidence="7" id="KW-0573">Peptidoglycan synthesis</keyword>
<keyword evidence="6 7" id="KW-0472">Membrane</keyword>
<keyword evidence="7" id="KW-0133">Cell shape</keyword>
<evidence type="ECO:0000256" key="2">
    <source>
        <dbReference type="ARBA" id="ARBA00005583"/>
    </source>
</evidence>
<dbReference type="CDD" id="cd06852">
    <property type="entry name" value="GT_MraY"/>
    <property type="match status" value="1"/>
</dbReference>
<dbReference type="PANTHER" id="PTHR22926:SF5">
    <property type="entry name" value="PHOSPHO-N-ACETYLMURAMOYL-PENTAPEPTIDE-TRANSFERASE HOMOLOG"/>
    <property type="match status" value="1"/>
</dbReference>
<dbReference type="PROSITE" id="PS01347">
    <property type="entry name" value="MRAY_1"/>
    <property type="match status" value="1"/>
</dbReference>
<comment type="pathway">
    <text evidence="7">Cell wall biogenesis; peptidoglycan biosynthesis.</text>
</comment>
<keyword evidence="5 7" id="KW-1133">Transmembrane helix</keyword>
<keyword evidence="7" id="KW-0961">Cell wall biogenesis/degradation</keyword>
<dbReference type="PANTHER" id="PTHR22926">
    <property type="entry name" value="PHOSPHO-N-ACETYLMURAMOYL-PENTAPEPTIDE-TRANSFERASE"/>
    <property type="match status" value="1"/>
</dbReference>
<feature type="transmembrane region" description="Helical" evidence="7">
    <location>
        <begin position="6"/>
        <end position="23"/>
    </location>
</feature>
<proteinExistence type="inferred from homology"/>
<comment type="similarity">
    <text evidence="2 7">Belongs to the glycosyltransferase 4 family. MraY subfamily.</text>
</comment>
<feature type="transmembrane region" description="Helical" evidence="7">
    <location>
        <begin position="140"/>
        <end position="161"/>
    </location>
</feature>
<protein>
    <recommendedName>
        <fullName evidence="7 8">Phospho-N-acetylmuramoyl-pentapeptide-transferase</fullName>
        <ecNumber evidence="7 8">2.7.8.13</ecNumber>
    </recommendedName>
    <alternativeName>
        <fullName evidence="7">UDP-MurNAc-pentapeptide phosphotransferase</fullName>
    </alternativeName>
</protein>
<organism evidence="9 10">
    <name type="scientific">Youngiibacter multivorans</name>
    <dbReference type="NCBI Taxonomy" id="937251"/>
    <lineage>
        <taxon>Bacteria</taxon>
        <taxon>Bacillati</taxon>
        <taxon>Bacillota</taxon>
        <taxon>Clostridia</taxon>
        <taxon>Eubacteriales</taxon>
        <taxon>Clostridiaceae</taxon>
        <taxon>Youngiibacter</taxon>
    </lineage>
</organism>
<keyword evidence="4 7" id="KW-0812">Transmembrane</keyword>
<feature type="transmembrane region" description="Helical" evidence="7">
    <location>
        <begin position="111"/>
        <end position="128"/>
    </location>
</feature>
<keyword evidence="7" id="KW-1003">Cell membrane</keyword>
<dbReference type="Pfam" id="PF00953">
    <property type="entry name" value="Glycos_transf_4"/>
    <property type="match status" value="1"/>
</dbReference>